<gene>
    <name evidence="6" type="ORF">LFYK43_07420</name>
</gene>
<dbReference type="EMBL" id="BFFP01000008">
    <property type="protein sequence ID" value="GBG94283.1"/>
    <property type="molecule type" value="Genomic_DNA"/>
</dbReference>
<accession>A0A401IRW9</accession>
<keyword evidence="2 5" id="KW-0812">Transmembrane</keyword>
<comment type="caution">
    <text evidence="6">The sequence shown here is derived from an EMBL/GenBank/DDBJ whole genome shotgun (WGS) entry which is preliminary data.</text>
</comment>
<proteinExistence type="predicted"/>
<feature type="transmembrane region" description="Helical" evidence="5">
    <location>
        <begin position="36"/>
        <end position="53"/>
    </location>
</feature>
<keyword evidence="3 5" id="KW-1133">Transmembrane helix</keyword>
<evidence type="ECO:0000256" key="1">
    <source>
        <dbReference type="ARBA" id="ARBA00022475"/>
    </source>
</evidence>
<evidence type="ECO:0000313" key="7">
    <source>
        <dbReference type="Proteomes" id="UP000286848"/>
    </source>
</evidence>
<dbReference type="OrthoDB" id="2299782at2"/>
<dbReference type="RefSeq" id="WP_124975539.1">
    <property type="nucleotide sequence ID" value="NZ_BFFP01000008.1"/>
</dbReference>
<dbReference type="Proteomes" id="UP000286848">
    <property type="component" value="Unassembled WGS sequence"/>
</dbReference>
<feature type="transmembrane region" description="Helical" evidence="5">
    <location>
        <begin position="59"/>
        <end position="78"/>
    </location>
</feature>
<evidence type="ECO:0000256" key="4">
    <source>
        <dbReference type="ARBA" id="ARBA00023136"/>
    </source>
</evidence>
<evidence type="ECO:0000256" key="3">
    <source>
        <dbReference type="ARBA" id="ARBA00022989"/>
    </source>
</evidence>
<feature type="transmembrane region" description="Helical" evidence="5">
    <location>
        <begin position="90"/>
        <end position="109"/>
    </location>
</feature>
<evidence type="ECO:0000256" key="5">
    <source>
        <dbReference type="SAM" id="Phobius"/>
    </source>
</evidence>
<organism evidence="6 7">
    <name type="scientific">Ligilactobacillus salitolerans</name>
    <dbReference type="NCBI Taxonomy" id="1808352"/>
    <lineage>
        <taxon>Bacteria</taxon>
        <taxon>Bacillati</taxon>
        <taxon>Bacillota</taxon>
        <taxon>Bacilli</taxon>
        <taxon>Lactobacillales</taxon>
        <taxon>Lactobacillaceae</taxon>
        <taxon>Ligilactobacillus</taxon>
    </lineage>
</organism>
<dbReference type="InterPro" id="IPR010899">
    <property type="entry name" value="UPF0344"/>
</dbReference>
<keyword evidence="7" id="KW-1185">Reference proteome</keyword>
<keyword evidence="1" id="KW-1003">Cell membrane</keyword>
<protein>
    <submittedName>
        <fullName evidence="6">Uncharacterized protein</fullName>
    </submittedName>
</protein>
<sequence length="115" mass="12543">MAWVHLVFGIVLLLAVVIGLFGAPGTAKVSVMVARFCYLFLIVSGGFIAKYAWSENPWLTAIKIFLALMAIGWIEIAFSKKKRNELTAGFLWVTIGLVVVVGVIGLWLSGGYPVR</sequence>
<dbReference type="Pfam" id="PF07457">
    <property type="entry name" value="DUF1516"/>
    <property type="match status" value="1"/>
</dbReference>
<dbReference type="AlphaFoldDB" id="A0A401IRW9"/>
<reference evidence="6 7" key="1">
    <citation type="journal article" date="2019" name="Int. J. Syst. Evol. Microbiol.">
        <title>Lactobacillus salitolerans sp. nov., a novel lactic acid bacterium isolated from spent mushroom substrates.</title>
        <authorList>
            <person name="Tohno M."/>
            <person name="Tanizawa Y."/>
            <person name="Kojima Y."/>
            <person name="Sakamoto M."/>
            <person name="Nakamura Y."/>
            <person name="Ohkuma M."/>
            <person name="Kobayashi H."/>
        </authorList>
    </citation>
    <scope>NUCLEOTIDE SEQUENCE [LARGE SCALE GENOMIC DNA]</scope>
    <source>
        <strain evidence="6 7">YK43</strain>
    </source>
</reference>
<name>A0A401IRW9_9LACO</name>
<evidence type="ECO:0000256" key="2">
    <source>
        <dbReference type="ARBA" id="ARBA00022692"/>
    </source>
</evidence>
<evidence type="ECO:0000313" key="6">
    <source>
        <dbReference type="EMBL" id="GBG94283.1"/>
    </source>
</evidence>
<feature type="transmembrane region" description="Helical" evidence="5">
    <location>
        <begin position="6"/>
        <end position="24"/>
    </location>
</feature>
<keyword evidence="4 5" id="KW-0472">Membrane</keyword>